<dbReference type="EMBL" id="CAEKDK010000007">
    <property type="protein sequence ID" value="CAB4288601.1"/>
    <property type="molecule type" value="Genomic_DNA"/>
</dbReference>
<evidence type="ECO:0000313" key="1">
    <source>
        <dbReference type="EMBL" id="CAB4288601.1"/>
    </source>
</evidence>
<dbReference type="Proteomes" id="UP000507222">
    <property type="component" value="Unassembled WGS sequence"/>
</dbReference>
<accession>A0A6J5VKJ2</accession>
<proteinExistence type="predicted"/>
<reference evidence="1 2" key="1">
    <citation type="submission" date="2020-05" db="EMBL/GenBank/DDBJ databases">
        <authorList>
            <person name="Campoy J."/>
            <person name="Schneeberger K."/>
            <person name="Spophaly S."/>
        </authorList>
    </citation>
    <scope>NUCLEOTIDE SEQUENCE [LARGE SCALE GENOMIC DNA]</scope>
    <source>
        <strain evidence="1">PruArmRojPasFocal</strain>
    </source>
</reference>
<sequence>MSSIVAVLQMLLTTKGTVLTSPKLVKLNYVKGLNYGNSNEPDGDFEDRNAIKAVSEAKRPVTKVEEYNKHPPSEAFKSAASRTVFFVLAIMNL</sequence>
<protein>
    <submittedName>
        <fullName evidence="1">Uncharacterized protein</fullName>
    </submittedName>
</protein>
<gene>
    <name evidence="1" type="ORF">CURHAP_LOCUS46798</name>
</gene>
<dbReference type="AlphaFoldDB" id="A0A6J5VKJ2"/>
<name>A0A6J5VKJ2_PRUAR</name>
<evidence type="ECO:0000313" key="2">
    <source>
        <dbReference type="Proteomes" id="UP000507222"/>
    </source>
</evidence>
<organism evidence="1 2">
    <name type="scientific">Prunus armeniaca</name>
    <name type="common">Apricot</name>
    <name type="synonym">Armeniaca vulgaris</name>
    <dbReference type="NCBI Taxonomy" id="36596"/>
    <lineage>
        <taxon>Eukaryota</taxon>
        <taxon>Viridiplantae</taxon>
        <taxon>Streptophyta</taxon>
        <taxon>Embryophyta</taxon>
        <taxon>Tracheophyta</taxon>
        <taxon>Spermatophyta</taxon>
        <taxon>Magnoliopsida</taxon>
        <taxon>eudicotyledons</taxon>
        <taxon>Gunneridae</taxon>
        <taxon>Pentapetalae</taxon>
        <taxon>rosids</taxon>
        <taxon>fabids</taxon>
        <taxon>Rosales</taxon>
        <taxon>Rosaceae</taxon>
        <taxon>Amygdaloideae</taxon>
        <taxon>Amygdaleae</taxon>
        <taxon>Prunus</taxon>
    </lineage>
</organism>